<feature type="coiled-coil region" evidence="1">
    <location>
        <begin position="311"/>
        <end position="389"/>
    </location>
</feature>
<accession>A0A9X0A2F3</accession>
<dbReference type="OrthoDB" id="5981048at2759"/>
<dbReference type="AlphaFoldDB" id="A0A9X0A2F3"/>
<evidence type="ECO:0000313" key="4">
    <source>
        <dbReference type="EMBL" id="KAJ7391825.1"/>
    </source>
</evidence>
<evidence type="ECO:0000259" key="3">
    <source>
        <dbReference type="Pfam" id="PF16043"/>
    </source>
</evidence>
<reference evidence="4" key="1">
    <citation type="submission" date="2023-01" db="EMBL/GenBank/DDBJ databases">
        <title>Genome assembly of the deep-sea coral Lophelia pertusa.</title>
        <authorList>
            <person name="Herrera S."/>
            <person name="Cordes E."/>
        </authorList>
    </citation>
    <scope>NUCLEOTIDE SEQUENCE</scope>
    <source>
        <strain evidence="4">USNM1676648</strain>
        <tissue evidence="4">Polyp</tissue>
    </source>
</reference>
<feature type="compositionally biased region" description="Basic and acidic residues" evidence="2">
    <location>
        <begin position="455"/>
        <end position="472"/>
    </location>
</feature>
<feature type="region of interest" description="Disordered" evidence="2">
    <location>
        <begin position="70"/>
        <end position="122"/>
    </location>
</feature>
<dbReference type="InterPro" id="IPR032013">
    <property type="entry name" value="DUF4795"/>
</dbReference>
<dbReference type="Pfam" id="PF16043">
    <property type="entry name" value="DUF4795"/>
    <property type="match status" value="1"/>
</dbReference>
<evidence type="ECO:0000256" key="2">
    <source>
        <dbReference type="SAM" id="MobiDB-lite"/>
    </source>
</evidence>
<dbReference type="EMBL" id="MU825404">
    <property type="protein sequence ID" value="KAJ7391825.1"/>
    <property type="molecule type" value="Genomic_DNA"/>
</dbReference>
<keyword evidence="5" id="KW-1185">Reference proteome</keyword>
<keyword evidence="1" id="KW-0175">Coiled coil</keyword>
<feature type="compositionally biased region" description="Acidic residues" evidence="2">
    <location>
        <begin position="99"/>
        <end position="115"/>
    </location>
</feature>
<name>A0A9X0A2F3_9CNID</name>
<evidence type="ECO:0000256" key="1">
    <source>
        <dbReference type="SAM" id="Coils"/>
    </source>
</evidence>
<dbReference type="PANTHER" id="PTHR47080:SF2">
    <property type="entry name" value="GLUTAMINE-RICH PROTEIN 2"/>
    <property type="match status" value="1"/>
</dbReference>
<feature type="coiled-coil region" evidence="1">
    <location>
        <begin position="223"/>
        <end position="257"/>
    </location>
</feature>
<protein>
    <recommendedName>
        <fullName evidence="3">DUF4795 domain-containing protein</fullName>
    </recommendedName>
</protein>
<sequence>MPTIVELEQLLDIALTTPEVGTVNFNILRVFLHEILRHLNIENKAIDVDILAGELKSAYEFIKDGCIEVSKGSPSPVPTERLQTEPTDSPDLLQITVETEQEEQLIEEQSAESEEERPRTKTPALVVECKSEALVVEKDFSPSPPKSGGLGVKADLPTPSRSSAVLFGRSESLRNLKKRVSELQERVEFLESQPAVPTPDPVRSAASLVRKESKTPAHDFVELINIKRKLEASENSLEGLTEMVDALMSDVNELKETLPNINNVSSDMRSDIQELRSSLDIMKEKVSLDVMKGEKKQDEDNMDMSNKLGKLEDNERRIDGLESMLASLQEATAELTNKTVTAKGSSSSKDLPLEVSEALQTLDTHEKQLQGLETQIQEIEGKLEGTEEKSSGAEYAASDALARLEACGEGVNGIRDNLAALGKELKDQKSLIEDNEMQIHQLKNTMTLLQRESLERANEEAEKDKEDEKVVEVETPTPRRRAYSTDRDELSLIRTMIFDLQEEKDKLKQTDIRLNDELYKKQKHLDDLYNLVDELRDVKADKELLSLGFELKADKREVEAKIGREDFEHYMSLVDQSLRDLLQRLDGHVS</sequence>
<comment type="caution">
    <text evidence="4">The sequence shown here is derived from an EMBL/GenBank/DDBJ whole genome shotgun (WGS) entry which is preliminary data.</text>
</comment>
<organism evidence="4 5">
    <name type="scientific">Desmophyllum pertusum</name>
    <dbReference type="NCBI Taxonomy" id="174260"/>
    <lineage>
        <taxon>Eukaryota</taxon>
        <taxon>Metazoa</taxon>
        <taxon>Cnidaria</taxon>
        <taxon>Anthozoa</taxon>
        <taxon>Hexacorallia</taxon>
        <taxon>Scleractinia</taxon>
        <taxon>Caryophylliina</taxon>
        <taxon>Caryophylliidae</taxon>
        <taxon>Desmophyllum</taxon>
    </lineage>
</organism>
<evidence type="ECO:0000313" key="5">
    <source>
        <dbReference type="Proteomes" id="UP001163046"/>
    </source>
</evidence>
<feature type="domain" description="DUF4795" evidence="3">
    <location>
        <begin position="485"/>
        <end position="588"/>
    </location>
</feature>
<proteinExistence type="predicted"/>
<dbReference type="Proteomes" id="UP001163046">
    <property type="component" value="Unassembled WGS sequence"/>
</dbReference>
<feature type="region of interest" description="Disordered" evidence="2">
    <location>
        <begin position="455"/>
        <end position="483"/>
    </location>
</feature>
<gene>
    <name evidence="4" type="ORF">OS493_016114</name>
</gene>
<dbReference type="PANTHER" id="PTHR47080">
    <property type="entry name" value="CHROMOSOME 16 OPEN READING FRAME 96"/>
    <property type="match status" value="1"/>
</dbReference>